<dbReference type="SUPFAM" id="SSF47473">
    <property type="entry name" value="EF-hand"/>
    <property type="match status" value="1"/>
</dbReference>
<keyword evidence="1" id="KW-0479">Metal-binding</keyword>
<protein>
    <submittedName>
        <fullName evidence="5">EF hand calcium-binding family protein</fullName>
    </submittedName>
    <submittedName>
        <fullName evidence="6">Putative EF-hand domain pair protein</fullName>
    </submittedName>
</protein>
<dbReference type="InterPro" id="IPR002048">
    <property type="entry name" value="EF_hand_dom"/>
</dbReference>
<keyword evidence="2" id="KW-0677">Repeat</keyword>
<evidence type="ECO:0000313" key="5">
    <source>
        <dbReference type="EMBL" id="KEH27391.1"/>
    </source>
</evidence>
<evidence type="ECO:0000256" key="2">
    <source>
        <dbReference type="ARBA" id="ARBA00022737"/>
    </source>
</evidence>
<dbReference type="Gene3D" id="1.10.238.10">
    <property type="entry name" value="EF-hand"/>
    <property type="match status" value="2"/>
</dbReference>
<evidence type="ECO:0000256" key="3">
    <source>
        <dbReference type="ARBA" id="ARBA00022837"/>
    </source>
</evidence>
<reference evidence="7" key="3">
    <citation type="submission" date="2015-04" db="UniProtKB">
        <authorList>
            <consortium name="EnsemblPlants"/>
        </authorList>
    </citation>
    <scope>IDENTIFICATION</scope>
    <source>
        <strain evidence="7">cv. Jemalong A17</strain>
    </source>
</reference>
<dbReference type="PANTHER" id="PTHR10891">
    <property type="entry name" value="EF-HAND CALCIUM-BINDING DOMAIN CONTAINING PROTEIN"/>
    <property type="match status" value="1"/>
</dbReference>
<evidence type="ECO:0000259" key="4">
    <source>
        <dbReference type="PROSITE" id="PS50222"/>
    </source>
</evidence>
<dbReference type="CDD" id="cd00051">
    <property type="entry name" value="EFh"/>
    <property type="match status" value="1"/>
</dbReference>
<dbReference type="Proteomes" id="UP000265566">
    <property type="component" value="Chromosome 5"/>
</dbReference>
<dbReference type="EMBL" id="CM001221">
    <property type="protein sequence ID" value="KEH27391.1"/>
    <property type="molecule type" value="Genomic_DNA"/>
</dbReference>
<dbReference type="Gramene" id="rna28385">
    <property type="protein sequence ID" value="RHN53476.1"/>
    <property type="gene ID" value="gene28385"/>
</dbReference>
<dbReference type="HOGENOM" id="CLU_061288_22_1_1"/>
<dbReference type="Proteomes" id="UP000002051">
    <property type="component" value="Chromosome 5"/>
</dbReference>
<dbReference type="InterPro" id="IPR039647">
    <property type="entry name" value="EF_hand_pair_protein_CML-like"/>
</dbReference>
<reference evidence="5 8" key="1">
    <citation type="journal article" date="2011" name="Nature">
        <title>The Medicago genome provides insight into the evolution of rhizobial symbioses.</title>
        <authorList>
            <person name="Young N.D."/>
            <person name="Debelle F."/>
            <person name="Oldroyd G.E."/>
            <person name="Geurts R."/>
            <person name="Cannon S.B."/>
            <person name="Udvardi M.K."/>
            <person name="Benedito V.A."/>
            <person name="Mayer K.F."/>
            <person name="Gouzy J."/>
            <person name="Schoof H."/>
            <person name="Van de Peer Y."/>
            <person name="Proost S."/>
            <person name="Cook D.R."/>
            <person name="Meyers B.C."/>
            <person name="Spannagl M."/>
            <person name="Cheung F."/>
            <person name="De Mita S."/>
            <person name="Krishnakumar V."/>
            <person name="Gundlach H."/>
            <person name="Zhou S."/>
            <person name="Mudge J."/>
            <person name="Bharti A.K."/>
            <person name="Murray J.D."/>
            <person name="Naoumkina M.A."/>
            <person name="Rosen B."/>
            <person name="Silverstein K.A."/>
            <person name="Tang H."/>
            <person name="Rombauts S."/>
            <person name="Zhao P.X."/>
            <person name="Zhou P."/>
            <person name="Barbe V."/>
            <person name="Bardou P."/>
            <person name="Bechner M."/>
            <person name="Bellec A."/>
            <person name="Berger A."/>
            <person name="Berges H."/>
            <person name="Bidwell S."/>
            <person name="Bisseling T."/>
            <person name="Choisne N."/>
            <person name="Couloux A."/>
            <person name="Denny R."/>
            <person name="Deshpande S."/>
            <person name="Dai X."/>
            <person name="Doyle J.J."/>
            <person name="Dudez A.M."/>
            <person name="Farmer A.D."/>
            <person name="Fouteau S."/>
            <person name="Franken C."/>
            <person name="Gibelin C."/>
            <person name="Gish J."/>
            <person name="Goldstein S."/>
            <person name="Gonzalez A.J."/>
            <person name="Green P.J."/>
            <person name="Hallab A."/>
            <person name="Hartog M."/>
            <person name="Hua A."/>
            <person name="Humphray S.J."/>
            <person name="Jeong D.H."/>
            <person name="Jing Y."/>
            <person name="Jocker A."/>
            <person name="Kenton S.M."/>
            <person name="Kim D.J."/>
            <person name="Klee K."/>
            <person name="Lai H."/>
            <person name="Lang C."/>
            <person name="Lin S."/>
            <person name="Macmil S.L."/>
            <person name="Magdelenat G."/>
            <person name="Matthews L."/>
            <person name="McCorrison J."/>
            <person name="Monaghan E.L."/>
            <person name="Mun J.H."/>
            <person name="Najar F.Z."/>
            <person name="Nicholson C."/>
            <person name="Noirot C."/>
            <person name="O'Bleness M."/>
            <person name="Paule C.R."/>
            <person name="Poulain J."/>
            <person name="Prion F."/>
            <person name="Qin B."/>
            <person name="Qu C."/>
            <person name="Retzel E.F."/>
            <person name="Riddle C."/>
            <person name="Sallet E."/>
            <person name="Samain S."/>
            <person name="Samson N."/>
            <person name="Sanders I."/>
            <person name="Saurat O."/>
            <person name="Scarpelli C."/>
            <person name="Schiex T."/>
            <person name="Segurens B."/>
            <person name="Severin A.J."/>
            <person name="Sherrier D.J."/>
            <person name="Shi R."/>
            <person name="Sims S."/>
            <person name="Singer S.R."/>
            <person name="Sinharoy S."/>
            <person name="Sterck L."/>
            <person name="Viollet A."/>
            <person name="Wang B.B."/>
            <person name="Wang K."/>
            <person name="Wang M."/>
            <person name="Wang X."/>
            <person name="Warfsmann J."/>
            <person name="Weissenbach J."/>
            <person name="White D.D."/>
            <person name="White J.D."/>
            <person name="Wiley G.B."/>
            <person name="Wincker P."/>
            <person name="Xing Y."/>
            <person name="Yang L."/>
            <person name="Yao Z."/>
            <person name="Ying F."/>
            <person name="Zhai J."/>
            <person name="Zhou L."/>
            <person name="Zuber A."/>
            <person name="Denarie J."/>
            <person name="Dixon R.A."/>
            <person name="May G.D."/>
            <person name="Schwartz D.C."/>
            <person name="Rogers J."/>
            <person name="Quetier F."/>
            <person name="Town C.D."/>
            <person name="Roe B.A."/>
        </authorList>
    </citation>
    <scope>NUCLEOTIDE SEQUENCE [LARGE SCALE GENOMIC DNA]</scope>
    <source>
        <strain evidence="5">A17</strain>
        <strain evidence="7 8">cv. Jemalong A17</strain>
    </source>
</reference>
<evidence type="ECO:0000313" key="6">
    <source>
        <dbReference type="EMBL" id="RHN53476.1"/>
    </source>
</evidence>
<dbReference type="PROSITE" id="PS00018">
    <property type="entry name" value="EF_HAND_1"/>
    <property type="match status" value="2"/>
</dbReference>
<dbReference type="EnsemblPlants" id="KEH27391">
    <property type="protein sequence ID" value="KEH27391"/>
    <property type="gene ID" value="MTR_5g008695"/>
</dbReference>
<keyword evidence="8" id="KW-1185">Reference proteome</keyword>
<evidence type="ECO:0000313" key="8">
    <source>
        <dbReference type="Proteomes" id="UP000002051"/>
    </source>
</evidence>
<dbReference type="InterPro" id="IPR011992">
    <property type="entry name" value="EF-hand-dom_pair"/>
</dbReference>
<feature type="domain" description="EF-hand" evidence="4">
    <location>
        <begin position="48"/>
        <end position="83"/>
    </location>
</feature>
<evidence type="ECO:0000313" key="7">
    <source>
        <dbReference type="EnsemblPlants" id="KEH27391"/>
    </source>
</evidence>
<dbReference type="SMART" id="SM00054">
    <property type="entry name" value="EFh"/>
    <property type="match status" value="3"/>
</dbReference>
<dbReference type="FunFam" id="1.10.238.10:FF:000001">
    <property type="entry name" value="Calmodulin 1"/>
    <property type="match status" value="1"/>
</dbReference>
<gene>
    <name evidence="7" type="primary">25494506</name>
    <name evidence="5" type="ordered locus">MTR_5g008695</name>
    <name evidence="6" type="ORF">MtrunA17_Chr5g0396261</name>
</gene>
<dbReference type="Pfam" id="PF13499">
    <property type="entry name" value="EF-hand_7"/>
    <property type="match status" value="1"/>
</dbReference>
<evidence type="ECO:0000256" key="1">
    <source>
        <dbReference type="ARBA" id="ARBA00022723"/>
    </source>
</evidence>
<reference evidence="6" key="4">
    <citation type="journal article" date="2018" name="Nat. Plants">
        <title>Whole-genome landscape of Medicago truncatula symbiotic genes.</title>
        <authorList>
            <person name="Pecrix Y."/>
            <person name="Gamas P."/>
            <person name="Carrere S."/>
        </authorList>
    </citation>
    <scope>NUCLEOTIDE SEQUENCE</scope>
    <source>
        <tissue evidence="6">Leaves</tissue>
    </source>
</reference>
<proteinExistence type="predicted"/>
<organism evidence="5 8">
    <name type="scientific">Medicago truncatula</name>
    <name type="common">Barrel medic</name>
    <name type="synonym">Medicago tribuloides</name>
    <dbReference type="NCBI Taxonomy" id="3880"/>
    <lineage>
        <taxon>Eukaryota</taxon>
        <taxon>Viridiplantae</taxon>
        <taxon>Streptophyta</taxon>
        <taxon>Embryophyta</taxon>
        <taxon>Tracheophyta</taxon>
        <taxon>Spermatophyta</taxon>
        <taxon>Magnoliopsida</taxon>
        <taxon>eudicotyledons</taxon>
        <taxon>Gunneridae</taxon>
        <taxon>Pentapetalae</taxon>
        <taxon>rosids</taxon>
        <taxon>fabids</taxon>
        <taxon>Fabales</taxon>
        <taxon>Fabaceae</taxon>
        <taxon>Papilionoideae</taxon>
        <taxon>50 kb inversion clade</taxon>
        <taxon>NPAAA clade</taxon>
        <taxon>Hologalegina</taxon>
        <taxon>IRL clade</taxon>
        <taxon>Trifolieae</taxon>
        <taxon>Medicago</taxon>
    </lineage>
</organism>
<dbReference type="EMBL" id="PSQE01000005">
    <property type="protein sequence ID" value="RHN53476.1"/>
    <property type="molecule type" value="Genomic_DNA"/>
</dbReference>
<dbReference type="GO" id="GO:0005509">
    <property type="term" value="F:calcium ion binding"/>
    <property type="evidence" value="ECO:0007669"/>
    <property type="project" value="InterPro"/>
</dbReference>
<dbReference type="PROSITE" id="PS50222">
    <property type="entry name" value="EF_HAND_2"/>
    <property type="match status" value="1"/>
</dbReference>
<dbReference type="STRING" id="3880.A0A072UD97"/>
<name>A0A072UD97_MEDTR</name>
<sequence>MLSTLGSKTTSNEVKRMMEQIDQNGDSYIDLKEFTEFQWDDVVVAAVGKDDELRDAFDLYDLDKDGLISPKELHIFLNKLREKCSLSDCQRMISNDDVDGGGNVNFEEFNKMTAR</sequence>
<reference evidence="5 8" key="2">
    <citation type="journal article" date="2014" name="BMC Genomics">
        <title>An improved genome release (version Mt4.0) for the model legume Medicago truncatula.</title>
        <authorList>
            <person name="Tang H."/>
            <person name="Krishnakumar V."/>
            <person name="Bidwell S."/>
            <person name="Rosen B."/>
            <person name="Chan A."/>
            <person name="Zhou S."/>
            <person name="Gentzbittel L."/>
            <person name="Childs K.L."/>
            <person name="Yandell M."/>
            <person name="Gundlach H."/>
            <person name="Mayer K.F."/>
            <person name="Schwartz D.C."/>
            <person name="Town C.D."/>
        </authorList>
    </citation>
    <scope>GENOME REANNOTATION</scope>
    <source>
        <strain evidence="5">A17</strain>
        <strain evidence="7 8">cv. Jemalong A17</strain>
    </source>
</reference>
<dbReference type="AlphaFoldDB" id="A0A072UD97"/>
<keyword evidence="3" id="KW-0106">Calcium</keyword>
<dbReference type="Pfam" id="PF13833">
    <property type="entry name" value="EF-hand_8"/>
    <property type="match status" value="1"/>
</dbReference>
<dbReference type="InterPro" id="IPR018247">
    <property type="entry name" value="EF_Hand_1_Ca_BS"/>
</dbReference>
<accession>A0A072UD97</accession>